<dbReference type="GO" id="GO:0003677">
    <property type="term" value="F:DNA binding"/>
    <property type="evidence" value="ECO:0007669"/>
    <property type="project" value="InterPro"/>
</dbReference>
<reference evidence="2 5" key="1">
    <citation type="submission" date="2015-04" db="EMBL/GenBank/DDBJ databases">
        <authorList>
            <person name="Syromyatnikov M.Y."/>
            <person name="Popov V.N."/>
        </authorList>
    </citation>
    <scope>NUCLEOTIDE SEQUENCE [LARGE SCALE GENOMIC DNA]</scope>
    <source>
        <strain evidence="2 5">AH1</strain>
    </source>
</reference>
<evidence type="ECO:0000313" key="6">
    <source>
        <dbReference type="Proteomes" id="UP000433366"/>
    </source>
</evidence>
<dbReference type="EMBL" id="CVOQ01000027">
    <property type="protein sequence ID" value="CRI14933.1"/>
    <property type="molecule type" value="Genomic_DNA"/>
</dbReference>
<dbReference type="InterPro" id="IPR010982">
    <property type="entry name" value="Lambda_DNA-bd_dom_sf"/>
</dbReference>
<dbReference type="InterPro" id="IPR001387">
    <property type="entry name" value="Cro/C1-type_HTH"/>
</dbReference>
<dbReference type="AlphaFoldDB" id="A0A0U1MQB5"/>
<organism evidence="2 5">
    <name type="scientific">Staphylococcus aureus</name>
    <dbReference type="NCBI Taxonomy" id="1280"/>
    <lineage>
        <taxon>Bacteria</taxon>
        <taxon>Bacillati</taxon>
        <taxon>Bacillota</taxon>
        <taxon>Bacilli</taxon>
        <taxon>Bacillales</taxon>
        <taxon>Staphylococcaceae</taxon>
        <taxon>Staphylococcus</taxon>
    </lineage>
</organism>
<sequence>MHKDLYSFRKAAKKNQDFMGSLIGVSGQQYGKRERGEIPINLDEAMIFSKALETPIQELFPEYFFIELVPKMHKNEITS</sequence>
<accession>A0A0U1MQB5</accession>
<protein>
    <submittedName>
        <fullName evidence="3">Helix-turn-helix domain-containing protein</fullName>
    </submittedName>
    <submittedName>
        <fullName evidence="2">Helix-turn-helix family protein</fullName>
    </submittedName>
</protein>
<dbReference type="PROSITE" id="PS50943">
    <property type="entry name" value="HTH_CROC1"/>
    <property type="match status" value="1"/>
</dbReference>
<dbReference type="Proteomes" id="UP000434412">
    <property type="component" value="Unassembled WGS sequence"/>
</dbReference>
<dbReference type="Proteomes" id="UP000039437">
    <property type="component" value="Unassembled WGS sequence"/>
</dbReference>
<evidence type="ECO:0000313" key="4">
    <source>
        <dbReference type="EMBL" id="MVL46926.1"/>
    </source>
</evidence>
<name>A0A0U1MQB5_STAAU</name>
<dbReference type="EMBL" id="WPVZ01000859">
    <property type="protein sequence ID" value="MVL46926.1"/>
    <property type="molecule type" value="Genomic_DNA"/>
</dbReference>
<dbReference type="Pfam" id="PF01381">
    <property type="entry name" value="HTH_3"/>
    <property type="match status" value="1"/>
</dbReference>
<dbReference type="SMART" id="SM00530">
    <property type="entry name" value="HTH_XRE"/>
    <property type="match status" value="1"/>
</dbReference>
<evidence type="ECO:0000259" key="1">
    <source>
        <dbReference type="PROSITE" id="PS50943"/>
    </source>
</evidence>
<proteinExistence type="predicted"/>
<dbReference type="RefSeq" id="WP_000548575.1">
    <property type="nucleotide sequence ID" value="NZ_CP083259.1"/>
</dbReference>
<evidence type="ECO:0000313" key="5">
    <source>
        <dbReference type="Proteomes" id="UP000039437"/>
    </source>
</evidence>
<dbReference type="CDD" id="cd00093">
    <property type="entry name" value="HTH_XRE"/>
    <property type="match status" value="1"/>
</dbReference>
<dbReference type="Proteomes" id="UP000433366">
    <property type="component" value="Unassembled WGS sequence"/>
</dbReference>
<gene>
    <name evidence="2" type="ORF">BN1321_330019</name>
    <name evidence="3" type="ORF">GO793_06675</name>
    <name evidence="4" type="ORF">GO941_15930</name>
</gene>
<evidence type="ECO:0000313" key="2">
    <source>
        <dbReference type="EMBL" id="CRI14933.1"/>
    </source>
</evidence>
<reference evidence="6 7" key="2">
    <citation type="submission" date="2019-11" db="EMBL/GenBank/DDBJ databases">
        <title>Implementation of targeted gown and glove precautions to prevent Staphylococcus aureus acquisition in community-based nursing homes.</title>
        <authorList>
            <person name="Stine O.C."/>
        </authorList>
    </citation>
    <scope>NUCLEOTIDE SEQUENCE [LARGE SCALE GENOMIC DNA]</scope>
    <source>
        <strain evidence="4 7">S_2023.LVRQ.AN</strain>
        <strain evidence="3 6">S_4031.LGMP.AI</strain>
    </source>
</reference>
<evidence type="ECO:0000313" key="3">
    <source>
        <dbReference type="EMBL" id="MVI55530.1"/>
    </source>
</evidence>
<dbReference type="SUPFAM" id="SSF47413">
    <property type="entry name" value="lambda repressor-like DNA-binding domains"/>
    <property type="match status" value="1"/>
</dbReference>
<dbReference type="PATRIC" id="fig|1280.3385.peg.2866"/>
<dbReference type="EMBL" id="WPRH01000412">
    <property type="protein sequence ID" value="MVI55530.1"/>
    <property type="molecule type" value="Genomic_DNA"/>
</dbReference>
<dbReference type="Gene3D" id="1.10.260.40">
    <property type="entry name" value="lambda repressor-like DNA-binding domains"/>
    <property type="match status" value="1"/>
</dbReference>
<evidence type="ECO:0000313" key="7">
    <source>
        <dbReference type="Proteomes" id="UP000434412"/>
    </source>
</evidence>
<feature type="domain" description="HTH cro/C1-type" evidence="1">
    <location>
        <begin position="5"/>
        <end position="59"/>
    </location>
</feature>